<dbReference type="InterPro" id="IPR011613">
    <property type="entry name" value="GH15-like"/>
</dbReference>
<dbReference type="Pfam" id="PF00723">
    <property type="entry name" value="Glyco_hydro_15"/>
    <property type="match status" value="1"/>
</dbReference>
<dbReference type="GO" id="GO:0004553">
    <property type="term" value="F:hydrolase activity, hydrolyzing O-glycosyl compounds"/>
    <property type="evidence" value="ECO:0007669"/>
    <property type="project" value="UniProtKB-ARBA"/>
</dbReference>
<gene>
    <name evidence="3" type="ORF">JF922_18765</name>
</gene>
<dbReference type="InterPro" id="IPR014718">
    <property type="entry name" value="GH-type_carb-bd"/>
</dbReference>
<dbReference type="Pfam" id="PF09137">
    <property type="entry name" value="Glucodextran_N"/>
    <property type="match status" value="1"/>
</dbReference>
<dbReference type="Gene3D" id="2.70.98.10">
    <property type="match status" value="1"/>
</dbReference>
<evidence type="ECO:0008006" key="5">
    <source>
        <dbReference type="Google" id="ProtNLM"/>
    </source>
</evidence>
<organism evidence="3 4">
    <name type="scientific">Candidatus Nephthysia bennettiae</name>
    <dbReference type="NCBI Taxonomy" id="3127016"/>
    <lineage>
        <taxon>Bacteria</taxon>
        <taxon>Bacillati</taxon>
        <taxon>Candidatus Dormiibacterota</taxon>
        <taxon>Candidatus Dormibacteria</taxon>
        <taxon>Candidatus Dormibacterales</taxon>
        <taxon>Candidatus Dormibacteraceae</taxon>
        <taxon>Candidatus Nephthysia</taxon>
    </lineage>
</organism>
<dbReference type="SUPFAM" id="SSF48208">
    <property type="entry name" value="Six-hairpin glycosidases"/>
    <property type="match status" value="1"/>
</dbReference>
<dbReference type="EMBL" id="JAEKNR010000188">
    <property type="protein sequence ID" value="MBJ7600103.1"/>
    <property type="molecule type" value="Genomic_DNA"/>
</dbReference>
<dbReference type="PANTHER" id="PTHR31616:SF0">
    <property type="entry name" value="GLUCAN 1,4-ALPHA-GLUCOSIDASE"/>
    <property type="match status" value="1"/>
</dbReference>
<name>A0A934KBL4_9BACT</name>
<sequence length="721" mass="77869">MWFTIAQGNLSEVFYPAIDRPALLGLRFLVAAPGSPPVDDAAEAEHQVRWLEPGVPCFTVESRHFEYVLQTSFATDPDSDVLLISGDFHPEMPDVRLYLQATPHGVADGTVLHRDPPALAARQGDVWMVLVGPFSRCTSGYLNSSDLLVDLHDNDGAMTAEYESAGGGSVALGAELGFTSGPFHLAIGFGESPEAAESLARRALSEGAARIRQRFVEAWKAMPGLSGNVLRVAGDGGDLARCSLTVLRCLEDKQRQGAFVAAPTAPWGIPEQTYARVWTRALYHVASALLDAGDVDAARRAVAYLEATQREDGSWPQSMSVTGRASSRRLELDEVALPILLCWRLGVAGVLDHDPWPTLVGPAAAFLVATGPATPLDRWEDGGGLSPSSLATAIAALTVASAFAAEVGEEAAADHLLAVADCWNDSLEGWTYDRTFRHYVRLGWDLESSPRAEDGGIALEFVELVRRGLRRADDERIQSSLVAADAPLRVQLADGPLWRRFVGDDYGETDDGRAWSASRPGRGRPWPILCGERGHLALADGEPVAEYVLALEACAGPELMLPEQVWDGRDLPAQELVKGRATGSAAPLGWAHAEYLKLLIAFATSELPDQIAPARRRYAGQPPAEPAVVWTPAHPVKTVAEGRLVRIQVTRSGQVIWTADGGASSRAEPTYDTRLGFWVADLSVQRLRPGTVVQWTLRHADGTWDADDYQFRIVPSGLRPA</sequence>
<dbReference type="InterPro" id="IPR011013">
    <property type="entry name" value="Gal_mutarotase_sf_dom"/>
</dbReference>
<dbReference type="Proteomes" id="UP000612893">
    <property type="component" value="Unassembled WGS sequence"/>
</dbReference>
<reference evidence="3" key="1">
    <citation type="submission" date="2020-10" db="EMBL/GenBank/DDBJ databases">
        <title>Ca. Dormibacterota MAGs.</title>
        <authorList>
            <person name="Montgomery K."/>
        </authorList>
    </citation>
    <scope>NUCLEOTIDE SEQUENCE [LARGE SCALE GENOMIC DNA]</scope>
    <source>
        <strain evidence="3">SC8812_S17_10</strain>
    </source>
</reference>
<feature type="domain" description="Glucodextranase N-terminal" evidence="2">
    <location>
        <begin position="2"/>
        <end position="221"/>
    </location>
</feature>
<dbReference type="InterPro" id="IPR015220">
    <property type="entry name" value="Glucodextranase_N"/>
</dbReference>
<dbReference type="PANTHER" id="PTHR31616">
    <property type="entry name" value="TREHALASE"/>
    <property type="match status" value="1"/>
</dbReference>
<accession>A0A934KBL4</accession>
<protein>
    <recommendedName>
        <fullName evidence="5">Glucan 1,4-alpha-glucosidase</fullName>
    </recommendedName>
</protein>
<evidence type="ECO:0000259" key="2">
    <source>
        <dbReference type="Pfam" id="PF09137"/>
    </source>
</evidence>
<keyword evidence="4" id="KW-1185">Reference proteome</keyword>
<comment type="caution">
    <text evidence="3">The sequence shown here is derived from an EMBL/GenBank/DDBJ whole genome shotgun (WGS) entry which is preliminary data.</text>
</comment>
<evidence type="ECO:0000313" key="3">
    <source>
        <dbReference type="EMBL" id="MBJ7600103.1"/>
    </source>
</evidence>
<dbReference type="InterPro" id="IPR008928">
    <property type="entry name" value="6-hairpin_glycosidase_sf"/>
</dbReference>
<dbReference type="Gene3D" id="1.50.10.10">
    <property type="match status" value="1"/>
</dbReference>
<dbReference type="InterPro" id="IPR012341">
    <property type="entry name" value="6hp_glycosidase-like_sf"/>
</dbReference>
<evidence type="ECO:0000313" key="4">
    <source>
        <dbReference type="Proteomes" id="UP000612893"/>
    </source>
</evidence>
<dbReference type="SUPFAM" id="SSF74650">
    <property type="entry name" value="Galactose mutarotase-like"/>
    <property type="match status" value="1"/>
</dbReference>
<proteinExistence type="predicted"/>
<dbReference type="AlphaFoldDB" id="A0A934KBL4"/>
<feature type="domain" description="GH15-like" evidence="1">
    <location>
        <begin position="317"/>
        <end position="598"/>
    </location>
</feature>
<dbReference type="GO" id="GO:0016757">
    <property type="term" value="F:glycosyltransferase activity"/>
    <property type="evidence" value="ECO:0007669"/>
    <property type="project" value="UniProtKB-ARBA"/>
</dbReference>
<evidence type="ECO:0000259" key="1">
    <source>
        <dbReference type="Pfam" id="PF00723"/>
    </source>
</evidence>